<sequence>MFSNLFKKCFYLRSEFYLRTTKTIGTHNGKFHTDEALACFFLKKLPTYSDAKIIRSRDMEILEKTDIIVDVGGVYDHEKKRYDHHQKSFFETMSSLKVLPSYNTKLSSAGLIYSHYGKEVISQILNIPINDPNIDIIYDRMYYNFVEAIDANDNGISCYKGPPKYNIPESIDTRVNDLMPYWNSGEADDEDALYRQFLKAIELVGESFTGKLKYFYYAWLPARNFVKDAIEKRFSVHPSGKLIHFDNGGLPWKAHIFDLEIELGLEESDICFVIYKDNINNRYRIQAIPARESANTFRNRASLKEEWRGLDKESLIKVSGIDDIDFVHASGFIGAASSFDSVVKMGLESLN</sequence>
<protein>
    <submittedName>
        <fullName evidence="3">UPF0160 protein MYG1, mitochondrial</fullName>
    </submittedName>
</protein>
<dbReference type="GO" id="GO:0005634">
    <property type="term" value="C:nucleus"/>
    <property type="evidence" value="ECO:0007669"/>
    <property type="project" value="TreeGrafter"/>
</dbReference>
<dbReference type="AlphaFoldDB" id="A0A0N5B6J6"/>
<reference evidence="3" key="1">
    <citation type="submission" date="2017-02" db="UniProtKB">
        <authorList>
            <consortium name="WormBaseParasite"/>
        </authorList>
    </citation>
    <scope>IDENTIFICATION</scope>
</reference>
<name>A0A0N5B6J6_STREA</name>
<evidence type="ECO:0000313" key="2">
    <source>
        <dbReference type="Proteomes" id="UP000046392"/>
    </source>
</evidence>
<accession>A0A0N5B6J6</accession>
<evidence type="ECO:0000256" key="1">
    <source>
        <dbReference type="ARBA" id="ARBA00010105"/>
    </source>
</evidence>
<keyword evidence="2" id="KW-1185">Reference proteome</keyword>
<organism evidence="2 3">
    <name type="scientific">Strongyloides papillosus</name>
    <name type="common">Intestinal threadworm</name>
    <dbReference type="NCBI Taxonomy" id="174720"/>
    <lineage>
        <taxon>Eukaryota</taxon>
        <taxon>Metazoa</taxon>
        <taxon>Ecdysozoa</taxon>
        <taxon>Nematoda</taxon>
        <taxon>Chromadorea</taxon>
        <taxon>Rhabditida</taxon>
        <taxon>Tylenchina</taxon>
        <taxon>Panagrolaimomorpha</taxon>
        <taxon>Strongyloidoidea</taxon>
        <taxon>Strongyloididae</taxon>
        <taxon>Strongyloides</taxon>
    </lineage>
</organism>
<comment type="similarity">
    <text evidence="1">Belongs to the MYG1 family.</text>
</comment>
<dbReference type="STRING" id="174720.A0A0N5B6J6"/>
<dbReference type="PANTHER" id="PTHR11215:SF1">
    <property type="entry name" value="MYG1 EXONUCLEASE"/>
    <property type="match status" value="1"/>
</dbReference>
<evidence type="ECO:0000313" key="3">
    <source>
        <dbReference type="WBParaSite" id="SPAL_0000168400.1"/>
    </source>
</evidence>
<dbReference type="WBParaSite" id="SPAL_0000168400.1">
    <property type="protein sequence ID" value="SPAL_0000168400.1"/>
    <property type="gene ID" value="SPAL_0000168400"/>
</dbReference>
<dbReference type="InterPro" id="IPR003226">
    <property type="entry name" value="MYG1_exonuclease"/>
</dbReference>
<dbReference type="Pfam" id="PF03690">
    <property type="entry name" value="MYG1_exonuc"/>
    <property type="match status" value="1"/>
</dbReference>
<proteinExistence type="inferred from homology"/>
<dbReference type="PANTHER" id="PTHR11215">
    <property type="entry name" value="METAL DEPENDENT HYDROLASE - RELATED"/>
    <property type="match status" value="1"/>
</dbReference>
<dbReference type="GO" id="GO:0005737">
    <property type="term" value="C:cytoplasm"/>
    <property type="evidence" value="ECO:0007669"/>
    <property type="project" value="TreeGrafter"/>
</dbReference>
<dbReference type="Proteomes" id="UP000046392">
    <property type="component" value="Unplaced"/>
</dbReference>